<protein>
    <recommendedName>
        <fullName evidence="3">Lipoprotein</fullName>
    </recommendedName>
</protein>
<dbReference type="EMBL" id="VCDN01000057">
    <property type="protein sequence ID" value="MDX7988485.1"/>
    <property type="molecule type" value="Genomic_DNA"/>
</dbReference>
<comment type="caution">
    <text evidence="1">The sequence shown here is derived from an EMBL/GenBank/DDBJ whole genome shotgun (WGS) entry which is preliminary data.</text>
</comment>
<dbReference type="Proteomes" id="UP001271890">
    <property type="component" value="Unassembled WGS sequence"/>
</dbReference>
<reference evidence="2" key="1">
    <citation type="journal article" date="2024" name="Toxins">
        <title>Genome Sequence Analysis of Native Xenorhabdus Strains Isolated from Entomopathogenic Nematodes in Argentina.</title>
        <authorList>
            <person name="Palma L."/>
            <person name="Frizzo L."/>
            <person name="Kaiser S."/>
            <person name="Berry C."/>
            <person name="Caballero P."/>
            <person name="Bode H.B."/>
            <person name="Del Valle E.E."/>
        </authorList>
    </citation>
    <scope>NUCLEOTIDE SEQUENCE [LARGE SCALE GENOMIC DNA]</scope>
    <source>
        <strain evidence="2">12</strain>
    </source>
</reference>
<proteinExistence type="predicted"/>
<name>A0ABU4SCJ4_9GAMM</name>
<dbReference type="RefSeq" id="WP_319930887.1">
    <property type="nucleotide sequence ID" value="NZ_VCDN01000057.1"/>
</dbReference>
<evidence type="ECO:0008006" key="3">
    <source>
        <dbReference type="Google" id="ProtNLM"/>
    </source>
</evidence>
<sequence>MNASKLIIVFIITSILTGCGEFLDVKLDKNFPLNIKNSGQSIIIASTAPINTEPKILVKYISDKCTRTHFNSDFMPTGKDKRTRKRDLNFQRINNNKFEVKVPLNGGGWCDWKLSDMTIGLIYTQHPLAKKDTKFYKSGILSVSINDMNKSRDSSEKNIENKIDYTPTFYTEYEEYIGKYSEIVFLSPEVDSDYRLWLRSGNDGYINYSPKLDTSKITKVFQDKENKWTEYPNGEIKYEKK</sequence>
<gene>
    <name evidence="1" type="ORF">FE392_14280</name>
</gene>
<accession>A0ABU4SCJ4</accession>
<organism evidence="1 2">
    <name type="scientific">Xenorhabdus santafensis</name>
    <dbReference type="NCBI Taxonomy" id="2582833"/>
    <lineage>
        <taxon>Bacteria</taxon>
        <taxon>Pseudomonadati</taxon>
        <taxon>Pseudomonadota</taxon>
        <taxon>Gammaproteobacteria</taxon>
        <taxon>Enterobacterales</taxon>
        <taxon>Morganellaceae</taxon>
        <taxon>Xenorhabdus</taxon>
    </lineage>
</organism>
<keyword evidence="2" id="KW-1185">Reference proteome</keyword>
<dbReference type="PROSITE" id="PS51257">
    <property type="entry name" value="PROKAR_LIPOPROTEIN"/>
    <property type="match status" value="1"/>
</dbReference>
<evidence type="ECO:0000313" key="2">
    <source>
        <dbReference type="Proteomes" id="UP001271890"/>
    </source>
</evidence>
<evidence type="ECO:0000313" key="1">
    <source>
        <dbReference type="EMBL" id="MDX7988485.1"/>
    </source>
</evidence>